<reference evidence="1 2" key="1">
    <citation type="submission" date="2017-11" db="EMBL/GenBank/DDBJ databases">
        <title>De-novo sequencing of pomegranate (Punica granatum L.) genome.</title>
        <authorList>
            <person name="Akparov Z."/>
            <person name="Amiraslanov A."/>
            <person name="Hajiyeva S."/>
            <person name="Abbasov M."/>
            <person name="Kaur K."/>
            <person name="Hamwieh A."/>
            <person name="Solovyev V."/>
            <person name="Salamov A."/>
            <person name="Braich B."/>
            <person name="Kosarev P."/>
            <person name="Mahmoud A."/>
            <person name="Hajiyev E."/>
            <person name="Babayeva S."/>
            <person name="Izzatullayeva V."/>
            <person name="Mammadov A."/>
            <person name="Mammadov A."/>
            <person name="Sharifova S."/>
            <person name="Ojaghi J."/>
            <person name="Eynullazada K."/>
            <person name="Bayramov B."/>
            <person name="Abdulazimova A."/>
            <person name="Shahmuradov I."/>
        </authorList>
    </citation>
    <scope>NUCLEOTIDE SEQUENCE [LARGE SCALE GENOMIC DNA]</scope>
    <source>
        <strain evidence="2">cv. AG2017</strain>
        <tissue evidence="1">Leaf</tissue>
    </source>
</reference>
<dbReference type="EMBL" id="PGOL01001925">
    <property type="protein sequence ID" value="PKI52601.1"/>
    <property type="molecule type" value="Genomic_DNA"/>
</dbReference>
<gene>
    <name evidence="1" type="ORF">CRG98_027029</name>
</gene>
<keyword evidence="2" id="KW-1185">Reference proteome</keyword>
<accession>A0A2I0J8M7</accession>
<proteinExistence type="predicted"/>
<evidence type="ECO:0000313" key="2">
    <source>
        <dbReference type="Proteomes" id="UP000233551"/>
    </source>
</evidence>
<protein>
    <submittedName>
        <fullName evidence="1">Uncharacterized protein</fullName>
    </submittedName>
</protein>
<dbReference type="STRING" id="22663.A0A2I0J8M7"/>
<dbReference type="AlphaFoldDB" id="A0A2I0J8M7"/>
<evidence type="ECO:0000313" key="1">
    <source>
        <dbReference type="EMBL" id="PKI52601.1"/>
    </source>
</evidence>
<name>A0A2I0J8M7_PUNGR</name>
<organism evidence="1 2">
    <name type="scientific">Punica granatum</name>
    <name type="common">Pomegranate</name>
    <dbReference type="NCBI Taxonomy" id="22663"/>
    <lineage>
        <taxon>Eukaryota</taxon>
        <taxon>Viridiplantae</taxon>
        <taxon>Streptophyta</taxon>
        <taxon>Embryophyta</taxon>
        <taxon>Tracheophyta</taxon>
        <taxon>Spermatophyta</taxon>
        <taxon>Magnoliopsida</taxon>
        <taxon>eudicotyledons</taxon>
        <taxon>Gunneridae</taxon>
        <taxon>Pentapetalae</taxon>
        <taxon>rosids</taxon>
        <taxon>malvids</taxon>
        <taxon>Myrtales</taxon>
        <taxon>Lythraceae</taxon>
        <taxon>Punica</taxon>
    </lineage>
</organism>
<sequence length="237" mass="25949">MISGDSFSRVSVTHPREGGYSQVAQSKSAHAGPDESPHLSPYIYRNAGPGFVEPAHSCFLQPCRVCSPVRVFFYASQVHQACSLVLLATLPGLLTRVTFLLCFASSPSSLARASCNLAKSAHPCDFSFMLRKFAEPARSCFLQPCQVCSPVIVFFYASQVRRACSLVLLATLPSLLTRASFLLRFASFPSLLARASCNLVGSAHLCEFTFTLRKFAEPARSCFLQPCRVCSPVRVFF</sequence>
<dbReference type="Proteomes" id="UP000233551">
    <property type="component" value="Unassembled WGS sequence"/>
</dbReference>
<comment type="caution">
    <text evidence="1">The sequence shown here is derived from an EMBL/GenBank/DDBJ whole genome shotgun (WGS) entry which is preliminary data.</text>
</comment>